<dbReference type="AlphaFoldDB" id="A0A9N9CNX0"/>
<gene>
    <name evidence="1" type="ORF">DERYTH_LOCUS8028</name>
</gene>
<accession>A0A9N9CNX0</accession>
<reference evidence="1" key="1">
    <citation type="submission" date="2021-06" db="EMBL/GenBank/DDBJ databases">
        <authorList>
            <person name="Kallberg Y."/>
            <person name="Tangrot J."/>
            <person name="Rosling A."/>
        </authorList>
    </citation>
    <scope>NUCLEOTIDE SEQUENCE</scope>
    <source>
        <strain evidence="1">MA453B</strain>
    </source>
</reference>
<name>A0A9N9CNX0_9GLOM</name>
<dbReference type="EMBL" id="CAJVPY010004050">
    <property type="protein sequence ID" value="CAG8608824.1"/>
    <property type="molecule type" value="Genomic_DNA"/>
</dbReference>
<keyword evidence="2" id="KW-1185">Reference proteome</keyword>
<comment type="caution">
    <text evidence="1">The sequence shown here is derived from an EMBL/GenBank/DDBJ whole genome shotgun (WGS) entry which is preliminary data.</text>
</comment>
<evidence type="ECO:0000313" key="1">
    <source>
        <dbReference type="EMBL" id="CAG8608824.1"/>
    </source>
</evidence>
<feature type="non-terminal residue" evidence="1">
    <location>
        <position position="1"/>
    </location>
</feature>
<protein>
    <submittedName>
        <fullName evidence="1">21110_t:CDS:1</fullName>
    </submittedName>
</protein>
<organism evidence="1 2">
    <name type="scientific">Dentiscutata erythropus</name>
    <dbReference type="NCBI Taxonomy" id="1348616"/>
    <lineage>
        <taxon>Eukaryota</taxon>
        <taxon>Fungi</taxon>
        <taxon>Fungi incertae sedis</taxon>
        <taxon>Mucoromycota</taxon>
        <taxon>Glomeromycotina</taxon>
        <taxon>Glomeromycetes</taxon>
        <taxon>Diversisporales</taxon>
        <taxon>Gigasporaceae</taxon>
        <taxon>Dentiscutata</taxon>
    </lineage>
</organism>
<evidence type="ECO:0000313" key="2">
    <source>
        <dbReference type="Proteomes" id="UP000789405"/>
    </source>
</evidence>
<dbReference type="Proteomes" id="UP000789405">
    <property type="component" value="Unassembled WGS sequence"/>
</dbReference>
<sequence length="51" mass="6049">SYKLYKEMKQRTQQEESDNAYIASNNTKVEEGSYMDEISFYNPQETLESMV</sequence>
<proteinExistence type="predicted"/>